<dbReference type="Proteomes" id="UP000075359">
    <property type="component" value="Unassembled WGS sequence"/>
</dbReference>
<proteinExistence type="predicted"/>
<dbReference type="InterPro" id="IPR001387">
    <property type="entry name" value="Cro/C1-type_HTH"/>
</dbReference>
<dbReference type="CDD" id="cd00093">
    <property type="entry name" value="HTH_XRE"/>
    <property type="match status" value="1"/>
</dbReference>
<sequence>MSRTTLKNFKEKAFQKQGVQDEYDALRPEYAIKKKLIAMRKEAGLTQEKLAEIMGTKKSNISRLESFKSSISPRIETLIKYAEATGHELKVDFV</sequence>
<dbReference type="EMBL" id="LNKT01000001">
    <property type="protein sequence ID" value="KYJ87561.1"/>
    <property type="molecule type" value="Genomic_DNA"/>
</dbReference>
<feature type="domain" description="HTH cro/C1-type" evidence="1">
    <location>
        <begin position="36"/>
        <end position="94"/>
    </location>
</feature>
<dbReference type="Gene3D" id="1.10.260.40">
    <property type="entry name" value="lambda repressor-like DNA-binding domains"/>
    <property type="match status" value="1"/>
</dbReference>
<evidence type="ECO:0000259" key="1">
    <source>
        <dbReference type="PROSITE" id="PS50943"/>
    </source>
</evidence>
<dbReference type="InterPro" id="IPR010982">
    <property type="entry name" value="Lambda_DNA-bd_dom_sf"/>
</dbReference>
<dbReference type="SMART" id="SM00530">
    <property type="entry name" value="HTH_XRE"/>
    <property type="match status" value="1"/>
</dbReference>
<comment type="caution">
    <text evidence="2">The sequence shown here is derived from an EMBL/GenBank/DDBJ whole genome shotgun (WGS) entry which is preliminary data.</text>
</comment>
<dbReference type="STRING" id="1630136.AS592_10690"/>
<reference evidence="2 3" key="1">
    <citation type="submission" date="2015-11" db="EMBL/GenBank/DDBJ databases">
        <title>Draft genome of Sulfurovum riftiae 1812E, a member of the Epsilonproteobacteria isolated from the tube of the deep-sea hydrothermal vent tubewom Riftia pachyptila.</title>
        <authorList>
            <person name="Vetriani C."/>
            <person name="Giovannelli D."/>
        </authorList>
    </citation>
    <scope>NUCLEOTIDE SEQUENCE [LARGE SCALE GENOMIC DNA]</scope>
    <source>
        <strain evidence="2 3">1812E</strain>
    </source>
</reference>
<accession>A0A151CJ72</accession>
<name>A0A151CJ72_9BACT</name>
<dbReference type="GO" id="GO:0003677">
    <property type="term" value="F:DNA binding"/>
    <property type="evidence" value="ECO:0007669"/>
    <property type="project" value="InterPro"/>
</dbReference>
<dbReference type="AlphaFoldDB" id="A0A151CJ72"/>
<protein>
    <submittedName>
        <fullName evidence="2">XRE family transcriptional regulator</fullName>
    </submittedName>
</protein>
<keyword evidence="3" id="KW-1185">Reference proteome</keyword>
<evidence type="ECO:0000313" key="2">
    <source>
        <dbReference type="EMBL" id="KYJ87561.1"/>
    </source>
</evidence>
<organism evidence="2 3">
    <name type="scientific">Sulfurovum riftiae</name>
    <dbReference type="NCBI Taxonomy" id="1630136"/>
    <lineage>
        <taxon>Bacteria</taxon>
        <taxon>Pseudomonadati</taxon>
        <taxon>Campylobacterota</taxon>
        <taxon>Epsilonproteobacteria</taxon>
        <taxon>Campylobacterales</taxon>
        <taxon>Sulfurovaceae</taxon>
        <taxon>Sulfurovum</taxon>
    </lineage>
</organism>
<dbReference type="RefSeq" id="WP_067328494.1">
    <property type="nucleotide sequence ID" value="NZ_LNKT01000001.1"/>
</dbReference>
<dbReference type="OrthoDB" id="5330055at2"/>
<dbReference type="PROSITE" id="PS50943">
    <property type="entry name" value="HTH_CROC1"/>
    <property type="match status" value="1"/>
</dbReference>
<gene>
    <name evidence="2" type="ORF">AS592_10690</name>
</gene>
<dbReference type="Pfam" id="PF01381">
    <property type="entry name" value="HTH_3"/>
    <property type="match status" value="1"/>
</dbReference>
<dbReference type="SUPFAM" id="SSF47413">
    <property type="entry name" value="lambda repressor-like DNA-binding domains"/>
    <property type="match status" value="1"/>
</dbReference>
<evidence type="ECO:0000313" key="3">
    <source>
        <dbReference type="Proteomes" id="UP000075359"/>
    </source>
</evidence>